<protein>
    <submittedName>
        <fullName evidence="1">Uncharacterized protein</fullName>
    </submittedName>
</protein>
<dbReference type="EMBL" id="VUJU01004347">
    <property type="protein sequence ID" value="KAF0754680.1"/>
    <property type="molecule type" value="Genomic_DNA"/>
</dbReference>
<dbReference type="AlphaFoldDB" id="A0A6G0YFC3"/>
<dbReference type="OrthoDB" id="6628381at2759"/>
<sequence>VTAFKPPPEINFCGNLSVVWKRWKQRIEEASRQQANAIQGQSSQTRTNADERVDAVKAKEGTNANFKLKKIVKVKLDSGAEANILPLYTANLLKLKNLDKTKTVLVSFGDQRIKPEVVLDCTINNKRLDACRLLKLISRIDTVTLENVEGKVVSNKDQITESYSDIFERLGAFTGKKYYTTLDQNITPVISPNRRVPFSIILELTDTIKSLEKKKECY</sequence>
<comment type="caution">
    <text evidence="1">The sequence shown here is derived from an EMBL/GenBank/DDBJ whole genome shotgun (WGS) entry which is preliminary data.</text>
</comment>
<feature type="non-terminal residue" evidence="1">
    <location>
        <position position="1"/>
    </location>
</feature>
<reference evidence="1 2" key="1">
    <citation type="submission" date="2019-08" db="EMBL/GenBank/DDBJ databases">
        <title>Whole genome of Aphis craccivora.</title>
        <authorList>
            <person name="Voronova N.V."/>
            <person name="Shulinski R.S."/>
            <person name="Bandarenka Y.V."/>
            <person name="Zhorov D.G."/>
            <person name="Warner D."/>
        </authorList>
    </citation>
    <scope>NUCLEOTIDE SEQUENCE [LARGE SCALE GENOMIC DNA]</scope>
    <source>
        <strain evidence="1">180601</strain>
        <tissue evidence="1">Whole Body</tissue>
    </source>
</reference>
<proteinExistence type="predicted"/>
<dbReference type="Proteomes" id="UP000478052">
    <property type="component" value="Unassembled WGS sequence"/>
</dbReference>
<evidence type="ECO:0000313" key="1">
    <source>
        <dbReference type="EMBL" id="KAF0754680.1"/>
    </source>
</evidence>
<gene>
    <name evidence="1" type="ORF">FWK35_00012359</name>
</gene>
<keyword evidence="2" id="KW-1185">Reference proteome</keyword>
<accession>A0A6G0YFC3</accession>
<organism evidence="1 2">
    <name type="scientific">Aphis craccivora</name>
    <name type="common">Cowpea aphid</name>
    <dbReference type="NCBI Taxonomy" id="307492"/>
    <lineage>
        <taxon>Eukaryota</taxon>
        <taxon>Metazoa</taxon>
        <taxon>Ecdysozoa</taxon>
        <taxon>Arthropoda</taxon>
        <taxon>Hexapoda</taxon>
        <taxon>Insecta</taxon>
        <taxon>Pterygota</taxon>
        <taxon>Neoptera</taxon>
        <taxon>Paraneoptera</taxon>
        <taxon>Hemiptera</taxon>
        <taxon>Sternorrhyncha</taxon>
        <taxon>Aphidomorpha</taxon>
        <taxon>Aphidoidea</taxon>
        <taxon>Aphididae</taxon>
        <taxon>Aphidini</taxon>
        <taxon>Aphis</taxon>
        <taxon>Aphis</taxon>
    </lineage>
</organism>
<name>A0A6G0YFC3_APHCR</name>
<evidence type="ECO:0000313" key="2">
    <source>
        <dbReference type="Proteomes" id="UP000478052"/>
    </source>
</evidence>